<evidence type="ECO:0000259" key="1">
    <source>
        <dbReference type="Pfam" id="PF01926"/>
    </source>
</evidence>
<sequence>MREYKIVVLGEMGAGKSTLVQALAQGRAVSTEVRNTDPSAAKPFTTVALDYGDIDLPGGDRLRLYGTPGQIRFDFLWPILLEGASGAIVLVNADAGPPDQQIRPYLDAVDRHPTPLPVVMGITRMDDASPTRRAACEQWLERDEGQLPIVMVDPRDPMQVLTVMDVLMSQIECQALVACHE</sequence>
<gene>
    <name evidence="2" type="ORF">ACEU0G_002711</name>
</gene>
<proteinExistence type="predicted"/>
<dbReference type="PANTHER" id="PTHR42708">
    <property type="entry name" value="ATP/GTP-BINDING PROTEIN-RELATED"/>
    <property type="match status" value="1"/>
</dbReference>
<reference evidence="2 3" key="1">
    <citation type="submission" date="2024-09" db="EMBL/GenBank/DDBJ databases">
        <authorList>
            <consortium name="All-Russian atlas of soil microorganisms"/>
            <consortium name="as a basis for the search for new antimicrobial producers and enzymes with unique properties"/>
            <person name="Sokolova E.A."/>
            <person name="Voronina E.N."/>
        </authorList>
    </citation>
    <scope>NUCLEOTIDE SEQUENCE [LARGE SCALE GENOMIC DNA]</scope>
    <source>
        <strain evidence="2 3">AF-22b-331.1</strain>
    </source>
</reference>
<dbReference type="InterPro" id="IPR027417">
    <property type="entry name" value="P-loop_NTPase"/>
</dbReference>
<dbReference type="PANTHER" id="PTHR42708:SF1">
    <property type="entry name" value="GLIDING MOTILITY PROTEIN MGLA"/>
    <property type="match status" value="1"/>
</dbReference>
<comment type="caution">
    <text evidence="2">The sequence shown here is derived from an EMBL/GenBank/DDBJ whole genome shotgun (WGS) entry which is preliminary data.</text>
</comment>
<dbReference type="CDD" id="cd00882">
    <property type="entry name" value="Ras_like_GTPase"/>
    <property type="match status" value="1"/>
</dbReference>
<organism evidence="2 3">
    <name type="scientific">Stenotrophomonas nematodicola</name>
    <dbReference type="NCBI Taxonomy" id="2656746"/>
    <lineage>
        <taxon>Bacteria</taxon>
        <taxon>Pseudomonadati</taxon>
        <taxon>Pseudomonadota</taxon>
        <taxon>Gammaproteobacteria</taxon>
        <taxon>Lysobacterales</taxon>
        <taxon>Lysobacteraceae</taxon>
        <taxon>Stenotrophomonas</taxon>
    </lineage>
</organism>
<protein>
    <submittedName>
        <fullName evidence="2">ATP/GTP-binding protein</fullName>
    </submittedName>
</protein>
<feature type="domain" description="G" evidence="1">
    <location>
        <begin position="5"/>
        <end position="72"/>
    </location>
</feature>
<dbReference type="RefSeq" id="WP_394162058.1">
    <property type="nucleotide sequence ID" value="NZ_JBHGCJ010000003.1"/>
</dbReference>
<dbReference type="SUPFAM" id="SSF52540">
    <property type="entry name" value="P-loop containing nucleoside triphosphate hydrolases"/>
    <property type="match status" value="1"/>
</dbReference>
<dbReference type="EMBL" id="JBHGCJ010000003">
    <property type="protein sequence ID" value="MFG6108719.1"/>
    <property type="molecule type" value="Genomic_DNA"/>
</dbReference>
<name>A0ABW7CUT0_9GAMM</name>
<keyword evidence="3" id="KW-1185">Reference proteome</keyword>
<dbReference type="Proteomes" id="UP001605261">
    <property type="component" value="Unassembled WGS sequence"/>
</dbReference>
<evidence type="ECO:0000313" key="2">
    <source>
        <dbReference type="EMBL" id="MFG6108719.1"/>
    </source>
</evidence>
<dbReference type="Pfam" id="PF01926">
    <property type="entry name" value="MMR_HSR1"/>
    <property type="match status" value="1"/>
</dbReference>
<dbReference type="InterPro" id="IPR052705">
    <property type="entry name" value="Gliding_Motility_GTPase"/>
</dbReference>
<accession>A0ABW7CUT0</accession>
<evidence type="ECO:0000313" key="3">
    <source>
        <dbReference type="Proteomes" id="UP001605261"/>
    </source>
</evidence>
<dbReference type="InterPro" id="IPR006073">
    <property type="entry name" value="GTP-bd"/>
</dbReference>
<dbReference type="Gene3D" id="3.40.50.300">
    <property type="entry name" value="P-loop containing nucleotide triphosphate hydrolases"/>
    <property type="match status" value="1"/>
</dbReference>